<keyword evidence="2" id="KW-0472">Membrane</keyword>
<feature type="transmembrane region" description="Helical" evidence="2">
    <location>
        <begin position="81"/>
        <end position="102"/>
    </location>
</feature>
<dbReference type="GO" id="GO:0008233">
    <property type="term" value="F:peptidase activity"/>
    <property type="evidence" value="ECO:0007669"/>
    <property type="project" value="UniProtKB-KW"/>
</dbReference>
<sequence length="109" mass="11267">MAWNQPGNNGQDRDPWGNRNGGNNNGDGNSNGNQGGRDRKASDLDDLFRKLSAKLGGFGGKKGGNSSSGQNGGPRGNAGNVLVSLALGAVVVVWLPVVFIPLKKPNKVL</sequence>
<proteinExistence type="predicted"/>
<keyword evidence="2" id="KW-1133">Transmembrane helix</keyword>
<evidence type="ECO:0000313" key="4">
    <source>
        <dbReference type="EMBL" id="SUC18074.1"/>
    </source>
</evidence>
<organism evidence="4 5">
    <name type="scientific">Proteus mirabilis</name>
    <dbReference type="NCBI Taxonomy" id="584"/>
    <lineage>
        <taxon>Bacteria</taxon>
        <taxon>Pseudomonadati</taxon>
        <taxon>Pseudomonadota</taxon>
        <taxon>Gammaproteobacteria</taxon>
        <taxon>Enterobacterales</taxon>
        <taxon>Morganellaceae</taxon>
        <taxon>Proteus</taxon>
    </lineage>
</organism>
<evidence type="ECO:0000313" key="5">
    <source>
        <dbReference type="Proteomes" id="UP000254191"/>
    </source>
</evidence>
<protein>
    <submittedName>
        <fullName evidence="4">HflK protein (Regulator of FtsH protease)</fullName>
    </submittedName>
</protein>
<gene>
    <name evidence="4" type="primary">hflK_1</name>
    <name evidence="4" type="ORF">NCTC11938_00386</name>
</gene>
<feature type="region of interest" description="Disordered" evidence="1">
    <location>
        <begin position="1"/>
        <end position="79"/>
    </location>
</feature>
<evidence type="ECO:0000256" key="1">
    <source>
        <dbReference type="SAM" id="MobiDB-lite"/>
    </source>
</evidence>
<dbReference type="EMBL" id="UGTS01000003">
    <property type="protein sequence ID" value="SUC18074.1"/>
    <property type="molecule type" value="Genomic_DNA"/>
</dbReference>
<keyword evidence="4" id="KW-0645">Protease</keyword>
<reference evidence="4 5" key="1">
    <citation type="submission" date="2018-06" db="EMBL/GenBank/DDBJ databases">
        <authorList>
            <consortium name="Pathogen Informatics"/>
            <person name="Doyle S."/>
        </authorList>
    </citation>
    <scope>NUCLEOTIDE SEQUENCE [LARGE SCALE GENOMIC DNA]</scope>
    <source>
        <strain evidence="4 5">NCTC11938</strain>
    </source>
</reference>
<feature type="compositionally biased region" description="Polar residues" evidence="1">
    <location>
        <begin position="1"/>
        <end position="10"/>
    </location>
</feature>
<dbReference type="Pfam" id="PF12221">
    <property type="entry name" value="HflK_N"/>
    <property type="match status" value="1"/>
</dbReference>
<keyword evidence="4" id="KW-0378">Hydrolase</keyword>
<name>A0A379FEP1_PROMI</name>
<accession>A0A379FEP1</accession>
<dbReference type="Proteomes" id="UP000254191">
    <property type="component" value="Unassembled WGS sequence"/>
</dbReference>
<feature type="compositionally biased region" description="Basic and acidic residues" evidence="1">
    <location>
        <begin position="36"/>
        <end position="49"/>
    </location>
</feature>
<dbReference type="GO" id="GO:0006508">
    <property type="term" value="P:proteolysis"/>
    <property type="evidence" value="ECO:0007669"/>
    <property type="project" value="UniProtKB-KW"/>
</dbReference>
<feature type="domain" description="Menbrane protein HflK N-terminal" evidence="3">
    <location>
        <begin position="1"/>
        <end position="61"/>
    </location>
</feature>
<dbReference type="AlphaFoldDB" id="A0A379FEP1"/>
<evidence type="ECO:0000256" key="2">
    <source>
        <dbReference type="SAM" id="Phobius"/>
    </source>
</evidence>
<dbReference type="InterPro" id="IPR020980">
    <property type="entry name" value="Membrane_HflK_N"/>
</dbReference>
<evidence type="ECO:0000259" key="3">
    <source>
        <dbReference type="Pfam" id="PF12221"/>
    </source>
</evidence>
<keyword evidence="2" id="KW-0812">Transmembrane</keyword>